<accession>A0A934NB16</accession>
<dbReference type="Proteomes" id="UP000606991">
    <property type="component" value="Unassembled WGS sequence"/>
</dbReference>
<feature type="region of interest" description="Disordered" evidence="1">
    <location>
        <begin position="76"/>
        <end position="106"/>
    </location>
</feature>
<evidence type="ECO:0008006" key="4">
    <source>
        <dbReference type="Google" id="ProtNLM"/>
    </source>
</evidence>
<evidence type="ECO:0000313" key="3">
    <source>
        <dbReference type="Proteomes" id="UP000606991"/>
    </source>
</evidence>
<reference evidence="2 3" key="1">
    <citation type="submission" date="2020-10" db="EMBL/GenBank/DDBJ databases">
        <title>Ca. Dormibacterota MAGs.</title>
        <authorList>
            <person name="Montgomery K."/>
        </authorList>
    </citation>
    <scope>NUCLEOTIDE SEQUENCE [LARGE SCALE GENOMIC DNA]</scope>
    <source>
        <strain evidence="2">SC8812_S17_18</strain>
    </source>
</reference>
<feature type="compositionally biased region" description="Polar residues" evidence="1">
    <location>
        <begin position="90"/>
        <end position="106"/>
    </location>
</feature>
<protein>
    <recommendedName>
        <fullName evidence="4">ABM domain-containing protein</fullName>
    </recommendedName>
</protein>
<organism evidence="2 3">
    <name type="scientific">Candidatus Aeolococcus gillhamiae</name>
    <dbReference type="NCBI Taxonomy" id="3127015"/>
    <lineage>
        <taxon>Bacteria</taxon>
        <taxon>Bacillati</taxon>
        <taxon>Candidatus Dormiibacterota</taxon>
        <taxon>Candidatus Dormibacteria</taxon>
        <taxon>Candidatus Aeolococcales</taxon>
        <taxon>Candidatus Aeolococcaceae</taxon>
        <taxon>Candidatus Aeolococcus</taxon>
    </lineage>
</organism>
<sequence>MAELFVLEFDGFGEDVYRKVNEALGMDMDTGDGDWPAGMITHAGGKTPTGWIVVEVWDSRESQEKFMNERLGAALQKSGVQGPPKKAEWTTLTAHQQPNKGNVATG</sequence>
<gene>
    <name evidence="2" type="ORF">JF886_13540</name>
</gene>
<comment type="caution">
    <text evidence="2">The sequence shown here is derived from an EMBL/GenBank/DDBJ whole genome shotgun (WGS) entry which is preliminary data.</text>
</comment>
<proteinExistence type="predicted"/>
<dbReference type="RefSeq" id="WP_337313355.1">
    <property type="nucleotide sequence ID" value="NZ_JAEKNS010000135.1"/>
</dbReference>
<evidence type="ECO:0000313" key="2">
    <source>
        <dbReference type="EMBL" id="MBJ7595852.1"/>
    </source>
</evidence>
<dbReference type="EMBL" id="JAEKNS010000135">
    <property type="protein sequence ID" value="MBJ7595852.1"/>
    <property type="molecule type" value="Genomic_DNA"/>
</dbReference>
<name>A0A934NB16_9BACT</name>
<evidence type="ECO:0000256" key="1">
    <source>
        <dbReference type="SAM" id="MobiDB-lite"/>
    </source>
</evidence>
<dbReference type="AlphaFoldDB" id="A0A934NB16"/>